<organism evidence="6 7">
    <name type="scientific">Amycolatopsis carbonis</name>
    <dbReference type="NCBI Taxonomy" id="715471"/>
    <lineage>
        <taxon>Bacteria</taxon>
        <taxon>Bacillati</taxon>
        <taxon>Actinomycetota</taxon>
        <taxon>Actinomycetes</taxon>
        <taxon>Pseudonocardiales</taxon>
        <taxon>Pseudonocardiaceae</taxon>
        <taxon>Amycolatopsis</taxon>
    </lineage>
</organism>
<evidence type="ECO:0000313" key="6">
    <source>
        <dbReference type="EMBL" id="WIX75100.1"/>
    </source>
</evidence>
<dbReference type="GO" id="GO:0008726">
    <property type="term" value="F:alkanesulfonate monooxygenase activity"/>
    <property type="evidence" value="ECO:0007669"/>
    <property type="project" value="TreeGrafter"/>
</dbReference>
<evidence type="ECO:0000259" key="5">
    <source>
        <dbReference type="Pfam" id="PF00296"/>
    </source>
</evidence>
<name>A0A9Y2MNQ8_9PSEU</name>
<dbReference type="Pfam" id="PF00296">
    <property type="entry name" value="Bac_luciferase"/>
    <property type="match status" value="1"/>
</dbReference>
<dbReference type="KEGG" id="acab:QRX50_26495"/>
<dbReference type="InterPro" id="IPR011251">
    <property type="entry name" value="Luciferase-like_dom"/>
</dbReference>
<feature type="domain" description="Luciferase-like" evidence="5">
    <location>
        <begin position="13"/>
        <end position="240"/>
    </location>
</feature>
<dbReference type="EC" id="1.-.-.-" evidence="6"/>
<keyword evidence="1" id="KW-0285">Flavoprotein</keyword>
<proteinExistence type="predicted"/>
<dbReference type="PANTHER" id="PTHR42847:SF4">
    <property type="entry name" value="ALKANESULFONATE MONOOXYGENASE-RELATED"/>
    <property type="match status" value="1"/>
</dbReference>
<keyword evidence="4" id="KW-0503">Monooxygenase</keyword>
<keyword evidence="7" id="KW-1185">Reference proteome</keyword>
<reference evidence="6 7" key="1">
    <citation type="submission" date="2023-06" db="EMBL/GenBank/DDBJ databases">
        <authorList>
            <person name="Oyuntsetseg B."/>
            <person name="Kim S.B."/>
        </authorList>
    </citation>
    <scope>NUCLEOTIDE SEQUENCE [LARGE SCALE GENOMIC DNA]</scope>
    <source>
        <strain evidence="6 7">2-15</strain>
    </source>
</reference>
<dbReference type="AlphaFoldDB" id="A0A9Y2MNQ8"/>
<dbReference type="SUPFAM" id="SSF51679">
    <property type="entry name" value="Bacterial luciferase-like"/>
    <property type="match status" value="1"/>
</dbReference>
<evidence type="ECO:0000256" key="1">
    <source>
        <dbReference type="ARBA" id="ARBA00022630"/>
    </source>
</evidence>
<evidence type="ECO:0000256" key="3">
    <source>
        <dbReference type="ARBA" id="ARBA00023002"/>
    </source>
</evidence>
<evidence type="ECO:0000256" key="2">
    <source>
        <dbReference type="ARBA" id="ARBA00022643"/>
    </source>
</evidence>
<keyword evidence="2" id="KW-0288">FMN</keyword>
<keyword evidence="3 6" id="KW-0560">Oxidoreductase</keyword>
<evidence type="ECO:0000256" key="4">
    <source>
        <dbReference type="ARBA" id="ARBA00023033"/>
    </source>
</evidence>
<dbReference type="Proteomes" id="UP001236014">
    <property type="component" value="Chromosome"/>
</dbReference>
<dbReference type="InterPro" id="IPR050172">
    <property type="entry name" value="SsuD_RutA_monooxygenase"/>
</dbReference>
<gene>
    <name evidence="6" type="ORF">QRX50_26495</name>
</gene>
<dbReference type="RefSeq" id="WP_285965877.1">
    <property type="nucleotide sequence ID" value="NZ_CP127294.1"/>
</dbReference>
<accession>A0A9Y2MNQ8</accession>
<sequence>MRYAIAIPQYYADGSFDPGAFRDYLQRAEAAGFHSAWTQEAVFGKRPQLSPLEAMTFAAACTDTLRLGCTVFVSTLHIPAQLAKSTSSLDQLSRGRLEVGVGSGGKNRPFPAFGMRSERYLARFTEGVELLKQLWTQDSVDHDGEFWQLSGATITPRPFQKPHPPLWFGCSGPKALRRALDLGTGFFGAGSAPTADFAEQVRFVRAQGDRPDFEIAKRVYIAIEADAARARERVNAELTGLYGGLPPAIEAAAIAGTPDDCVRAVREVIDAGAELVLFTPLYDQARHADVIAKEIIPALS</sequence>
<evidence type="ECO:0000313" key="7">
    <source>
        <dbReference type="Proteomes" id="UP001236014"/>
    </source>
</evidence>
<dbReference type="PANTHER" id="PTHR42847">
    <property type="entry name" value="ALKANESULFONATE MONOOXYGENASE"/>
    <property type="match status" value="1"/>
</dbReference>
<dbReference type="Gene3D" id="3.20.20.30">
    <property type="entry name" value="Luciferase-like domain"/>
    <property type="match status" value="1"/>
</dbReference>
<dbReference type="InterPro" id="IPR036661">
    <property type="entry name" value="Luciferase-like_sf"/>
</dbReference>
<protein>
    <submittedName>
        <fullName evidence="6">LLM class flavin-dependent oxidoreductase</fullName>
        <ecNumber evidence="6">1.-.-.-</ecNumber>
    </submittedName>
</protein>
<dbReference type="GO" id="GO:0046306">
    <property type="term" value="P:alkanesulfonate catabolic process"/>
    <property type="evidence" value="ECO:0007669"/>
    <property type="project" value="TreeGrafter"/>
</dbReference>
<dbReference type="EMBL" id="CP127294">
    <property type="protein sequence ID" value="WIX75100.1"/>
    <property type="molecule type" value="Genomic_DNA"/>
</dbReference>